<protein>
    <submittedName>
        <fullName evidence="2">Uncharacterized protein</fullName>
    </submittedName>
</protein>
<dbReference type="AlphaFoldDB" id="A0A498SQJ7"/>
<gene>
    <name evidence="2" type="ORF">NAV_LOCUS9055</name>
</gene>
<accession>A0A498SQJ7</accession>
<keyword evidence="3" id="KW-1185">Reference proteome</keyword>
<evidence type="ECO:0000313" key="3">
    <source>
        <dbReference type="Proteomes" id="UP000276991"/>
    </source>
</evidence>
<dbReference type="EMBL" id="UPTC01003262">
    <property type="protein sequence ID" value="VBB34264.1"/>
    <property type="molecule type" value="Genomic_DNA"/>
</dbReference>
<dbReference type="OrthoDB" id="5871733at2759"/>
<organism evidence="2 3">
    <name type="scientific">Acanthocheilonema viteae</name>
    <name type="common">Filarial nematode worm</name>
    <name type="synonym">Dipetalonema viteae</name>
    <dbReference type="NCBI Taxonomy" id="6277"/>
    <lineage>
        <taxon>Eukaryota</taxon>
        <taxon>Metazoa</taxon>
        <taxon>Ecdysozoa</taxon>
        <taxon>Nematoda</taxon>
        <taxon>Chromadorea</taxon>
        <taxon>Rhabditida</taxon>
        <taxon>Spirurina</taxon>
        <taxon>Spiruromorpha</taxon>
        <taxon>Filarioidea</taxon>
        <taxon>Onchocercidae</taxon>
        <taxon>Acanthocheilonema</taxon>
    </lineage>
</organism>
<feature type="region of interest" description="Disordered" evidence="1">
    <location>
        <begin position="1"/>
        <end position="23"/>
    </location>
</feature>
<evidence type="ECO:0000313" key="2">
    <source>
        <dbReference type="EMBL" id="VBB34264.1"/>
    </source>
</evidence>
<reference evidence="2 3" key="1">
    <citation type="submission" date="2018-08" db="EMBL/GenBank/DDBJ databases">
        <authorList>
            <person name="Laetsch R D."/>
            <person name="Stevens L."/>
            <person name="Kumar S."/>
            <person name="Blaxter L. M."/>
        </authorList>
    </citation>
    <scope>NUCLEOTIDE SEQUENCE [LARGE SCALE GENOMIC DNA]</scope>
</reference>
<sequence>MSLETLLNIEQQAQLSPPPLPRIPPPQLLNQKFIIGNDNILGVTTQRQWTTKNSSSIDNDSKNKSVMSAKVETTVRQWSTPIEKVVEGQPPRPINRFESYLN</sequence>
<evidence type="ECO:0000256" key="1">
    <source>
        <dbReference type="SAM" id="MobiDB-lite"/>
    </source>
</evidence>
<proteinExistence type="predicted"/>
<name>A0A498SQJ7_ACAVI</name>
<dbReference type="Proteomes" id="UP000276991">
    <property type="component" value="Unassembled WGS sequence"/>
</dbReference>